<accession>A0A9N9B1C7</accession>
<evidence type="ECO:0000313" key="3">
    <source>
        <dbReference type="Proteomes" id="UP000789342"/>
    </source>
</evidence>
<proteinExistence type="predicted"/>
<name>A0A9N9B1C7_9GLOM</name>
<keyword evidence="3" id="KW-1185">Reference proteome</keyword>
<comment type="caution">
    <text evidence="2">The sequence shown here is derived from an EMBL/GenBank/DDBJ whole genome shotgun (WGS) entry which is preliminary data.</text>
</comment>
<dbReference type="Proteomes" id="UP000789342">
    <property type="component" value="Unassembled WGS sequence"/>
</dbReference>
<gene>
    <name evidence="2" type="ORF">AMORRO_LOCUS5426</name>
</gene>
<evidence type="ECO:0000313" key="2">
    <source>
        <dbReference type="EMBL" id="CAG8547722.1"/>
    </source>
</evidence>
<dbReference type="EMBL" id="CAJVPV010003270">
    <property type="protein sequence ID" value="CAG8547722.1"/>
    <property type="molecule type" value="Genomic_DNA"/>
</dbReference>
<reference evidence="2" key="1">
    <citation type="submission" date="2021-06" db="EMBL/GenBank/DDBJ databases">
        <authorList>
            <person name="Kallberg Y."/>
            <person name="Tangrot J."/>
            <person name="Rosling A."/>
        </authorList>
    </citation>
    <scope>NUCLEOTIDE SEQUENCE</scope>
    <source>
        <strain evidence="2">CL551</strain>
    </source>
</reference>
<keyword evidence="1" id="KW-0732">Signal</keyword>
<organism evidence="2 3">
    <name type="scientific">Acaulospora morrowiae</name>
    <dbReference type="NCBI Taxonomy" id="94023"/>
    <lineage>
        <taxon>Eukaryota</taxon>
        <taxon>Fungi</taxon>
        <taxon>Fungi incertae sedis</taxon>
        <taxon>Mucoromycota</taxon>
        <taxon>Glomeromycotina</taxon>
        <taxon>Glomeromycetes</taxon>
        <taxon>Diversisporales</taxon>
        <taxon>Acaulosporaceae</taxon>
        <taxon>Acaulospora</taxon>
    </lineage>
</organism>
<protein>
    <submittedName>
        <fullName evidence="2">6590_t:CDS:1</fullName>
    </submittedName>
</protein>
<sequence length="120" mass="13472">MCIRSTIHLAILCRFPIFVVRGEFPFIGTNGNPIAPLEAIPAWRHLNKIQDESVPGGCIKIHGVELQQRKNASTRLRNNHLIVHPVELFPQFCVIKRQLGDDIEFSEAEAETLTSISFPG</sequence>
<feature type="non-terminal residue" evidence="2">
    <location>
        <position position="120"/>
    </location>
</feature>
<feature type="signal peptide" evidence="1">
    <location>
        <begin position="1"/>
        <end position="22"/>
    </location>
</feature>
<feature type="chain" id="PRO_5040283207" evidence="1">
    <location>
        <begin position="23"/>
        <end position="120"/>
    </location>
</feature>
<dbReference type="AlphaFoldDB" id="A0A9N9B1C7"/>
<evidence type="ECO:0000256" key="1">
    <source>
        <dbReference type="SAM" id="SignalP"/>
    </source>
</evidence>